<dbReference type="InterPro" id="IPR016040">
    <property type="entry name" value="NAD(P)-bd_dom"/>
</dbReference>
<dbReference type="PANTHER" id="PTHR43000">
    <property type="entry name" value="DTDP-D-GLUCOSE 4,6-DEHYDRATASE-RELATED"/>
    <property type="match status" value="1"/>
</dbReference>
<dbReference type="Proteomes" id="UP001241748">
    <property type="component" value="Unassembled WGS sequence"/>
</dbReference>
<proteinExistence type="inferred from homology"/>
<comment type="caution">
    <text evidence="4">The sequence shown here is derived from an EMBL/GenBank/DDBJ whole genome shotgun (WGS) entry which is preliminary data.</text>
</comment>
<protein>
    <submittedName>
        <fullName evidence="4">SDR family NAD(P)-dependent oxidoreductase</fullName>
    </submittedName>
</protein>
<organism evidence="4 5">
    <name type="scientific">Neobacillus driksii</name>
    <dbReference type="NCBI Taxonomy" id="3035913"/>
    <lineage>
        <taxon>Bacteria</taxon>
        <taxon>Bacillati</taxon>
        <taxon>Bacillota</taxon>
        <taxon>Bacilli</taxon>
        <taxon>Bacillales</taxon>
        <taxon>Bacillaceae</taxon>
        <taxon>Neobacillus</taxon>
    </lineage>
</organism>
<dbReference type="InterPro" id="IPR001509">
    <property type="entry name" value="Epimerase_deHydtase"/>
</dbReference>
<dbReference type="PRINTS" id="PR01713">
    <property type="entry name" value="NUCEPIMERASE"/>
</dbReference>
<name>A0ABV4Z008_9BACI</name>
<evidence type="ECO:0000259" key="2">
    <source>
        <dbReference type="Pfam" id="PF01370"/>
    </source>
</evidence>
<evidence type="ECO:0000259" key="3">
    <source>
        <dbReference type="Pfam" id="PF16363"/>
    </source>
</evidence>
<feature type="domain" description="NAD-dependent epimerase/dehydratase" evidence="2">
    <location>
        <begin position="6"/>
        <end position="138"/>
    </location>
</feature>
<reference evidence="4 5" key="1">
    <citation type="submission" date="2024-05" db="EMBL/GenBank/DDBJ databases">
        <authorList>
            <person name="Venkateswaran K."/>
        </authorList>
    </citation>
    <scope>NUCLEOTIDE SEQUENCE [LARGE SCALE GENOMIC DNA]</scope>
    <source>
        <strain evidence="4 5">179-C4-2-HS</strain>
    </source>
</reference>
<sequence length="379" mass="42394">MMLKNVLITGGAGFIGSSLALKLLDKGYEVTVLDNLSPQIHGEDGTSSELFLKIRDKVTFIKGDVVNSDDWRKALKGQDVVVHLAAETGTGQSMYEINKYIDVNVKGTSNLLDILTNEEHQVKKIVIAASRAIYGEGMYHCTEHGTVYPVERTEADMSKGDFEVKCPICNRNVEVMATTEETKIHPTSVYGITKQVQEQMCMVVGKSLNIPVVGYRYQNVYGPGQSLKNPYTGILSIFSTIIKNNNNINIFEDGLESRDFVFIDDIVDATILGIEKEEANFESFNVGTGVPTTVIEVANVLKEKYQSKTEIEISGNFRLGDIRHNFADLTKIQEKLGFTPKVSFEEGISKFVDWVNQQEVVEDRYQKSIEEMKKKGLYK</sequence>
<keyword evidence="5" id="KW-1185">Reference proteome</keyword>
<dbReference type="InterPro" id="IPR036291">
    <property type="entry name" value="NAD(P)-bd_dom_sf"/>
</dbReference>
<evidence type="ECO:0000313" key="4">
    <source>
        <dbReference type="EMBL" id="MFB3170431.1"/>
    </source>
</evidence>
<feature type="domain" description="NAD(P)-binding" evidence="3">
    <location>
        <begin position="176"/>
        <end position="350"/>
    </location>
</feature>
<dbReference type="Gene3D" id="3.40.50.720">
    <property type="entry name" value="NAD(P)-binding Rossmann-like Domain"/>
    <property type="match status" value="1"/>
</dbReference>
<accession>A0ABV4Z008</accession>
<evidence type="ECO:0000256" key="1">
    <source>
        <dbReference type="ARBA" id="ARBA00007637"/>
    </source>
</evidence>
<comment type="similarity">
    <text evidence="1">Belongs to the NAD(P)-dependent epimerase/dehydratase family.</text>
</comment>
<dbReference type="Pfam" id="PF16363">
    <property type="entry name" value="GDP_Man_Dehyd"/>
    <property type="match status" value="1"/>
</dbReference>
<dbReference type="Pfam" id="PF01370">
    <property type="entry name" value="Epimerase"/>
    <property type="match status" value="1"/>
</dbReference>
<evidence type="ECO:0000313" key="5">
    <source>
        <dbReference type="Proteomes" id="UP001241748"/>
    </source>
</evidence>
<gene>
    <name evidence="4" type="ORF">P5G62_025290</name>
</gene>
<dbReference type="RefSeq" id="WP_306076516.1">
    <property type="nucleotide sequence ID" value="NZ_JAROBZ020000003.1"/>
</dbReference>
<dbReference type="EMBL" id="JAROBZ020000003">
    <property type="protein sequence ID" value="MFB3170431.1"/>
    <property type="molecule type" value="Genomic_DNA"/>
</dbReference>
<dbReference type="SUPFAM" id="SSF51735">
    <property type="entry name" value="NAD(P)-binding Rossmann-fold domains"/>
    <property type="match status" value="1"/>
</dbReference>